<feature type="region of interest" description="Disordered" evidence="1">
    <location>
        <begin position="156"/>
        <end position="187"/>
    </location>
</feature>
<dbReference type="SUPFAM" id="SSF57938">
    <property type="entry name" value="DnaJ/Hsp40 cysteine-rich domain"/>
    <property type="match status" value="1"/>
</dbReference>
<dbReference type="EMBL" id="CM004398">
    <property type="protein sequence ID" value="OAY35741.1"/>
    <property type="molecule type" value="Genomic_DNA"/>
</dbReference>
<name>A0A2C9UW40_MANES</name>
<evidence type="ECO:0000256" key="1">
    <source>
        <dbReference type="SAM" id="MobiDB-lite"/>
    </source>
</evidence>
<dbReference type="AlphaFoldDB" id="A0A2C9UW40"/>
<accession>A0A2C9UW40</accession>
<organism evidence="2 3">
    <name type="scientific">Manihot esculenta</name>
    <name type="common">Cassava</name>
    <name type="synonym">Jatropha manihot</name>
    <dbReference type="NCBI Taxonomy" id="3983"/>
    <lineage>
        <taxon>Eukaryota</taxon>
        <taxon>Viridiplantae</taxon>
        <taxon>Streptophyta</taxon>
        <taxon>Embryophyta</taxon>
        <taxon>Tracheophyta</taxon>
        <taxon>Spermatophyta</taxon>
        <taxon>Magnoliopsida</taxon>
        <taxon>eudicotyledons</taxon>
        <taxon>Gunneridae</taxon>
        <taxon>Pentapetalae</taxon>
        <taxon>rosids</taxon>
        <taxon>fabids</taxon>
        <taxon>Malpighiales</taxon>
        <taxon>Euphorbiaceae</taxon>
        <taxon>Crotonoideae</taxon>
        <taxon>Manihoteae</taxon>
        <taxon>Manihot</taxon>
    </lineage>
</organism>
<dbReference type="InterPro" id="IPR036410">
    <property type="entry name" value="HSP_DnaJ_Cys-rich_dom_sf"/>
</dbReference>
<evidence type="ECO:0000313" key="3">
    <source>
        <dbReference type="Proteomes" id="UP000091857"/>
    </source>
</evidence>
<evidence type="ECO:0000313" key="2">
    <source>
        <dbReference type="EMBL" id="OAY35741.1"/>
    </source>
</evidence>
<feature type="compositionally biased region" description="Basic and acidic residues" evidence="1">
    <location>
        <begin position="178"/>
        <end position="187"/>
    </location>
</feature>
<feature type="region of interest" description="Disordered" evidence="1">
    <location>
        <begin position="28"/>
        <end position="48"/>
    </location>
</feature>
<dbReference type="Proteomes" id="UP000091857">
    <property type="component" value="Chromosome 12"/>
</dbReference>
<dbReference type="PANTHER" id="PTHR15852:SF54">
    <property type="entry name" value="PROTEIN SSUH2 HOMOLOG"/>
    <property type="match status" value="1"/>
</dbReference>
<gene>
    <name evidence="2" type="ORF">MANES_12G126400v8</name>
</gene>
<dbReference type="PANTHER" id="PTHR15852">
    <property type="entry name" value="PLASTID TRANSCRIPTIONALLY ACTIVE PROTEIN"/>
    <property type="match status" value="1"/>
</dbReference>
<proteinExistence type="predicted"/>
<dbReference type="Gramene" id="Manes.12G126400.1.v8.1">
    <property type="protein sequence ID" value="Manes.12G126400.1.v8.1.CDS"/>
    <property type="gene ID" value="Manes.12G126400.v8.1"/>
</dbReference>
<dbReference type="OrthoDB" id="3355217at2759"/>
<keyword evidence="3" id="KW-1185">Reference proteome</keyword>
<sequence length="187" mass="20692">MDCPVQMAARTDATLLTIVRLKAEGRNYSKSDSNNQKDSDGFPLPIGGTPKNTSLPCLSLTKPSWVVRTESNVRKEIRKRPNPPCVVCKGTGRVDCHYCFGKGRTNFVHLAMLPKGEWPKWCRTCGGSGLGYCSRCLGTGEYRYIMGFHFMNRDSNDKGPRSAADQLHSGDQLNSNQADKDSKDTNV</sequence>
<protein>
    <submittedName>
        <fullName evidence="2">Uncharacterized protein</fullName>
    </submittedName>
</protein>
<reference evidence="3" key="1">
    <citation type="journal article" date="2016" name="Nat. Biotechnol.">
        <title>Sequencing wild and cultivated cassava and related species reveals extensive interspecific hybridization and genetic diversity.</title>
        <authorList>
            <person name="Bredeson J.V."/>
            <person name="Lyons J.B."/>
            <person name="Prochnik S.E."/>
            <person name="Wu G.A."/>
            <person name="Ha C.M."/>
            <person name="Edsinger-Gonzales E."/>
            <person name="Grimwood J."/>
            <person name="Schmutz J."/>
            <person name="Rabbi I.Y."/>
            <person name="Egesi C."/>
            <person name="Nauluvula P."/>
            <person name="Lebot V."/>
            <person name="Ndunguru J."/>
            <person name="Mkamilo G."/>
            <person name="Bart R.S."/>
            <person name="Setter T.L."/>
            <person name="Gleadow R.M."/>
            <person name="Kulakow P."/>
            <person name="Ferguson M.E."/>
            <person name="Rounsley S."/>
            <person name="Rokhsar D.S."/>
        </authorList>
    </citation>
    <scope>NUCLEOTIDE SEQUENCE [LARGE SCALE GENOMIC DNA]</scope>
    <source>
        <strain evidence="3">cv. AM560-2</strain>
    </source>
</reference>
<feature type="compositionally biased region" description="Basic and acidic residues" evidence="1">
    <location>
        <begin position="28"/>
        <end position="40"/>
    </location>
</feature>
<comment type="caution">
    <text evidence="2">The sequence shown here is derived from an EMBL/GenBank/DDBJ whole genome shotgun (WGS) entry which is preliminary data.</text>
</comment>